<dbReference type="InterPro" id="IPR017853">
    <property type="entry name" value="GH"/>
</dbReference>
<dbReference type="PRINTS" id="PR00740">
    <property type="entry name" value="GLHYDRLASE27"/>
</dbReference>
<accession>A0ABX5LQ11</accession>
<dbReference type="Gene3D" id="3.20.20.70">
    <property type="entry name" value="Aldolase class I"/>
    <property type="match status" value="1"/>
</dbReference>
<protein>
    <recommendedName>
        <fullName evidence="4">Alpha-galactosidase</fullName>
        <ecNumber evidence="4">3.2.1.22</ecNumber>
    </recommendedName>
    <alternativeName>
        <fullName evidence="4">Melibiase</fullName>
    </alternativeName>
</protein>
<dbReference type="EMBL" id="QGHD01000006">
    <property type="protein sequence ID" value="PWL03393.1"/>
    <property type="molecule type" value="Genomic_DNA"/>
</dbReference>
<gene>
    <name evidence="6" type="ORF">B0H50_10651</name>
</gene>
<proteinExistence type="inferred from homology"/>
<organism evidence="6 7">
    <name type="scientific">Hallerella porci</name>
    <dbReference type="NCBI Taxonomy" id="1945871"/>
    <lineage>
        <taxon>Bacteria</taxon>
        <taxon>Pseudomonadati</taxon>
        <taxon>Fibrobacterota</taxon>
        <taxon>Fibrobacteria</taxon>
        <taxon>Fibrobacterales</taxon>
        <taxon>Fibrobacteraceae</taxon>
        <taxon>Hallerella</taxon>
    </lineage>
</organism>
<comment type="caution">
    <text evidence="6">The sequence shown here is derived from an EMBL/GenBank/DDBJ whole genome shotgun (WGS) entry which is preliminary data.</text>
</comment>
<dbReference type="PANTHER" id="PTHR11452">
    <property type="entry name" value="ALPHA-GALACTOSIDASE/ALPHA-N-ACETYLGALACTOSAMINIDASE"/>
    <property type="match status" value="1"/>
</dbReference>
<name>A0ABX5LQ11_9BACT</name>
<dbReference type="PANTHER" id="PTHR11452:SF75">
    <property type="entry name" value="ALPHA-GALACTOSIDASE MEL1"/>
    <property type="match status" value="1"/>
</dbReference>
<evidence type="ECO:0000313" key="6">
    <source>
        <dbReference type="EMBL" id="PWL03393.1"/>
    </source>
</evidence>
<comment type="catalytic activity">
    <reaction evidence="4">
        <text>Hydrolysis of terminal, non-reducing alpha-D-galactose residues in alpha-D-galactosides, including galactose oligosaccharides, galactomannans and galactolipids.</text>
        <dbReference type="EC" id="3.2.1.22"/>
    </reaction>
</comment>
<dbReference type="InterPro" id="IPR002241">
    <property type="entry name" value="Glyco_hydro_27"/>
</dbReference>
<evidence type="ECO:0000256" key="1">
    <source>
        <dbReference type="ARBA" id="ARBA00009743"/>
    </source>
</evidence>
<evidence type="ECO:0000256" key="4">
    <source>
        <dbReference type="RuleBase" id="RU361168"/>
    </source>
</evidence>
<comment type="similarity">
    <text evidence="1 4">Belongs to the glycosyl hydrolase 27 family.</text>
</comment>
<dbReference type="InterPro" id="IPR000111">
    <property type="entry name" value="Glyco_hydro_27/36_CS"/>
</dbReference>
<dbReference type="SUPFAM" id="SSF51445">
    <property type="entry name" value="(Trans)glycosidases"/>
    <property type="match status" value="1"/>
</dbReference>
<evidence type="ECO:0000256" key="5">
    <source>
        <dbReference type="SAM" id="SignalP"/>
    </source>
</evidence>
<sequence length="105" mass="11914">MKRKFVQNKWNWTSAILLSLGITAETNANPDSLVLTPPMGWNSWNIFHENINENQIKEIADAMVSSGMRDAGYIYINLDDNWMDTKRDANGALTHNPKTFPSGMK</sequence>
<evidence type="ECO:0000256" key="3">
    <source>
        <dbReference type="ARBA" id="ARBA00023295"/>
    </source>
</evidence>
<dbReference type="EC" id="3.2.1.22" evidence="4"/>
<evidence type="ECO:0000256" key="2">
    <source>
        <dbReference type="ARBA" id="ARBA00022801"/>
    </source>
</evidence>
<dbReference type="Proteomes" id="UP000245523">
    <property type="component" value="Unassembled WGS sequence"/>
</dbReference>
<dbReference type="PROSITE" id="PS00512">
    <property type="entry name" value="ALPHA_GALACTOSIDASE"/>
    <property type="match status" value="1"/>
</dbReference>
<dbReference type="Pfam" id="PF16499">
    <property type="entry name" value="Melibiase_2"/>
    <property type="match status" value="1"/>
</dbReference>
<keyword evidence="4" id="KW-1015">Disulfide bond</keyword>
<feature type="signal peptide" evidence="5">
    <location>
        <begin position="1"/>
        <end position="28"/>
    </location>
</feature>
<dbReference type="InterPro" id="IPR013785">
    <property type="entry name" value="Aldolase_TIM"/>
</dbReference>
<evidence type="ECO:0000313" key="7">
    <source>
        <dbReference type="Proteomes" id="UP000245523"/>
    </source>
</evidence>
<keyword evidence="5" id="KW-0732">Signal</keyword>
<keyword evidence="3 4" id="KW-0326">Glycosidase</keyword>
<keyword evidence="7" id="KW-1185">Reference proteome</keyword>
<keyword evidence="2 4" id="KW-0378">Hydrolase</keyword>
<feature type="chain" id="PRO_5045462083" description="Alpha-galactosidase" evidence="5">
    <location>
        <begin position="29"/>
        <end position="105"/>
    </location>
</feature>
<dbReference type="RefSeq" id="WP_106197283.1">
    <property type="nucleotide sequence ID" value="NZ_JAXEIU010000029.1"/>
</dbReference>
<reference evidence="6 7" key="1">
    <citation type="submission" date="2018-05" db="EMBL/GenBank/DDBJ databases">
        <title>Animal gut microbial communities from fecal samples from Wisconsin, USA.</title>
        <authorList>
            <person name="Neumann A."/>
        </authorList>
    </citation>
    <scope>NUCLEOTIDE SEQUENCE [LARGE SCALE GENOMIC DNA]</scope>
    <source>
        <strain evidence="6 7">UWS4</strain>
    </source>
</reference>